<evidence type="ECO:0000256" key="4">
    <source>
        <dbReference type="ARBA" id="ARBA00022898"/>
    </source>
</evidence>
<dbReference type="InterPro" id="IPR050859">
    <property type="entry name" value="Class-I_PLP-dep_aminotransf"/>
</dbReference>
<dbReference type="EMBL" id="CP126215">
    <property type="protein sequence ID" value="WIA16966.1"/>
    <property type="molecule type" value="Genomic_DNA"/>
</dbReference>
<evidence type="ECO:0000256" key="1">
    <source>
        <dbReference type="ARBA" id="ARBA00001933"/>
    </source>
</evidence>
<keyword evidence="8" id="KW-1185">Reference proteome</keyword>
<evidence type="ECO:0000256" key="5">
    <source>
        <dbReference type="SAM" id="MobiDB-lite"/>
    </source>
</evidence>
<dbReference type="InterPro" id="IPR015421">
    <property type="entry name" value="PyrdxlP-dep_Trfase_major"/>
</dbReference>
<proteinExistence type="predicted"/>
<dbReference type="InterPro" id="IPR004839">
    <property type="entry name" value="Aminotransferase_I/II_large"/>
</dbReference>
<dbReference type="Proteomes" id="UP001244341">
    <property type="component" value="Chromosome 8b"/>
</dbReference>
<dbReference type="InterPro" id="IPR015424">
    <property type="entry name" value="PyrdxlP-dep_Trfase"/>
</dbReference>
<keyword evidence="4" id="KW-0663">Pyridoxal phosphate</keyword>
<keyword evidence="3" id="KW-0808">Transferase</keyword>
<protein>
    <recommendedName>
        <fullName evidence="6">Aminotransferase class I/classII large domain-containing protein</fullName>
    </recommendedName>
</protein>
<keyword evidence="2" id="KW-0032">Aminotransferase</keyword>
<organism evidence="7 8">
    <name type="scientific">Tetradesmus obliquus</name>
    <name type="common">Green alga</name>
    <name type="synonym">Acutodesmus obliquus</name>
    <dbReference type="NCBI Taxonomy" id="3088"/>
    <lineage>
        <taxon>Eukaryota</taxon>
        <taxon>Viridiplantae</taxon>
        <taxon>Chlorophyta</taxon>
        <taxon>core chlorophytes</taxon>
        <taxon>Chlorophyceae</taxon>
        <taxon>CS clade</taxon>
        <taxon>Sphaeropleales</taxon>
        <taxon>Scenedesmaceae</taxon>
        <taxon>Tetradesmus</taxon>
    </lineage>
</organism>
<accession>A0ABY8UA74</accession>
<dbReference type="PANTHER" id="PTHR42790">
    <property type="entry name" value="AMINOTRANSFERASE"/>
    <property type="match status" value="1"/>
</dbReference>
<evidence type="ECO:0000313" key="7">
    <source>
        <dbReference type="EMBL" id="WIA16966.1"/>
    </source>
</evidence>
<gene>
    <name evidence="7" type="ORF">OEZ85_013883</name>
</gene>
<dbReference type="Gene3D" id="3.40.640.10">
    <property type="entry name" value="Type I PLP-dependent aspartate aminotransferase-like (Major domain)"/>
    <property type="match status" value="1"/>
</dbReference>
<dbReference type="Pfam" id="PF00155">
    <property type="entry name" value="Aminotran_1_2"/>
    <property type="match status" value="1"/>
</dbReference>
<feature type="domain" description="Aminotransferase class I/classII large" evidence="6">
    <location>
        <begin position="141"/>
        <end position="425"/>
    </location>
</feature>
<comment type="cofactor">
    <cofactor evidence="1">
        <name>pyridoxal 5'-phosphate</name>
        <dbReference type="ChEBI" id="CHEBI:597326"/>
    </cofactor>
</comment>
<dbReference type="SUPFAM" id="SSF53383">
    <property type="entry name" value="PLP-dependent transferases"/>
    <property type="match status" value="1"/>
</dbReference>
<evidence type="ECO:0000313" key="8">
    <source>
        <dbReference type="Proteomes" id="UP001244341"/>
    </source>
</evidence>
<feature type="region of interest" description="Disordered" evidence="5">
    <location>
        <begin position="108"/>
        <end position="135"/>
    </location>
</feature>
<dbReference type="PANTHER" id="PTHR42790:SF19">
    <property type="entry name" value="KYNURENINE_ALPHA-AMINOADIPATE AMINOTRANSFERASE, MITOCHONDRIAL"/>
    <property type="match status" value="1"/>
</dbReference>
<dbReference type="CDD" id="cd00609">
    <property type="entry name" value="AAT_like"/>
    <property type="match status" value="1"/>
</dbReference>
<feature type="compositionally biased region" description="Low complexity" evidence="5">
    <location>
        <begin position="116"/>
        <end position="135"/>
    </location>
</feature>
<evidence type="ECO:0000259" key="6">
    <source>
        <dbReference type="Pfam" id="PF00155"/>
    </source>
</evidence>
<reference evidence="7 8" key="1">
    <citation type="submission" date="2023-05" db="EMBL/GenBank/DDBJ databases">
        <title>A 100% complete, gapless, phased diploid assembly of the Scenedesmus obliquus UTEX 3031 genome.</title>
        <authorList>
            <person name="Biondi T.C."/>
            <person name="Hanschen E.R."/>
            <person name="Kwon T."/>
            <person name="Eng W."/>
            <person name="Kruse C.P.S."/>
            <person name="Koehler S.I."/>
            <person name="Kunde Y."/>
            <person name="Gleasner C.D."/>
            <person name="You Mak K.T."/>
            <person name="Polle J."/>
            <person name="Hovde B.T."/>
            <person name="Starkenburg S.R."/>
        </authorList>
    </citation>
    <scope>NUCLEOTIDE SEQUENCE [LARGE SCALE GENOMIC DNA]</scope>
    <source>
        <strain evidence="7 8">DOE0152z</strain>
    </source>
</reference>
<evidence type="ECO:0000256" key="2">
    <source>
        <dbReference type="ARBA" id="ARBA00022576"/>
    </source>
</evidence>
<sequence length="448" mass="48166">MAPVNWEDRWSTEAQLKQLPSLHGIVSKFSTMAGMIGMHGGLPPADSFPFNYFNAGISAAGHGPADTELQIVEPQLVSAAQQYNMNAEGYAPLVSWAHNMVASLHQPATLLPQPNPNTSTAPTTPSSSSSCSSEAEPIGMQVVMTQGSSAALDCLFRMLLNPGDPVLLEEYTYAHVVEADLLPMRCELLPVPMDSHGLLPAALDAMLTQRSVAGLALPRLLYCIPTGQNPTGAVMGPERMRQVYELARKWDLIILEDDAYFWLQYPQGPEAVPGLNLRPGFLSIDVDGRVIRLDTLSKLLGPGFRLGWVAGPPALAAKFALYTAGTSIGANMLSQVMIHQLLTKWGRQGFEGFVAQLQRRYAQQAAVAEAAAAQHLAGLAEWQAAEAGMFMWLRMTAPGADSSKLIEASSAEGVMIVPGNLISVPHLQAAARSRQQQQQRKAASSTVM</sequence>
<evidence type="ECO:0000256" key="3">
    <source>
        <dbReference type="ARBA" id="ARBA00022679"/>
    </source>
</evidence>
<name>A0ABY8UA74_TETOB</name>